<sequence>MLDDVIEVREQIVLFLKVQQISCAGVKEAERDAIDKESGKAEAESSLCREEISVISCSLRSVSRLSLLTVLCSRPSPCPVGLLSSVLSNRKITPLGLILTLNKRISSETQLAPPPPLPSYLPSSVTHHHSLPIPALEELEKGQHGRKVKEKLNEKMKKTERKEERDSKKMLAGESVMSALCWISRTLKCLA</sequence>
<organism evidence="2 3">
    <name type="scientific">Dissostichus mawsoni</name>
    <name type="common">Antarctic cod</name>
    <dbReference type="NCBI Taxonomy" id="36200"/>
    <lineage>
        <taxon>Eukaryota</taxon>
        <taxon>Metazoa</taxon>
        <taxon>Chordata</taxon>
        <taxon>Craniata</taxon>
        <taxon>Vertebrata</taxon>
        <taxon>Euteleostomi</taxon>
        <taxon>Actinopterygii</taxon>
        <taxon>Neopterygii</taxon>
        <taxon>Teleostei</taxon>
        <taxon>Neoteleostei</taxon>
        <taxon>Acanthomorphata</taxon>
        <taxon>Eupercaria</taxon>
        <taxon>Perciformes</taxon>
        <taxon>Notothenioidei</taxon>
        <taxon>Nototheniidae</taxon>
        <taxon>Dissostichus</taxon>
    </lineage>
</organism>
<evidence type="ECO:0000313" key="2">
    <source>
        <dbReference type="EMBL" id="KAF3840932.1"/>
    </source>
</evidence>
<feature type="compositionally biased region" description="Basic and acidic residues" evidence="1">
    <location>
        <begin position="150"/>
        <end position="169"/>
    </location>
</feature>
<dbReference type="EMBL" id="JAAKFY010000020">
    <property type="protein sequence ID" value="KAF3840932.1"/>
    <property type="molecule type" value="Genomic_DNA"/>
</dbReference>
<name>A0A7J5XUZ4_DISMA</name>
<evidence type="ECO:0000256" key="1">
    <source>
        <dbReference type="SAM" id="MobiDB-lite"/>
    </source>
</evidence>
<gene>
    <name evidence="2" type="ORF">F7725_006794</name>
</gene>
<reference evidence="2 3" key="1">
    <citation type="submission" date="2020-03" db="EMBL/GenBank/DDBJ databases">
        <title>Dissostichus mawsoni Genome sequencing and assembly.</title>
        <authorList>
            <person name="Park H."/>
        </authorList>
    </citation>
    <scope>NUCLEOTIDE SEQUENCE [LARGE SCALE GENOMIC DNA]</scope>
    <source>
        <strain evidence="2">DM0001</strain>
        <tissue evidence="2">Muscle</tissue>
    </source>
</reference>
<dbReference type="AlphaFoldDB" id="A0A7J5XUZ4"/>
<feature type="region of interest" description="Disordered" evidence="1">
    <location>
        <begin position="142"/>
        <end position="169"/>
    </location>
</feature>
<keyword evidence="3" id="KW-1185">Reference proteome</keyword>
<comment type="caution">
    <text evidence="2">The sequence shown here is derived from an EMBL/GenBank/DDBJ whole genome shotgun (WGS) entry which is preliminary data.</text>
</comment>
<evidence type="ECO:0000313" key="3">
    <source>
        <dbReference type="Proteomes" id="UP000518266"/>
    </source>
</evidence>
<proteinExistence type="predicted"/>
<accession>A0A7J5XUZ4</accession>
<dbReference type="Proteomes" id="UP000518266">
    <property type="component" value="Unassembled WGS sequence"/>
</dbReference>
<protein>
    <submittedName>
        <fullName evidence="2">Uncharacterized protein</fullName>
    </submittedName>
</protein>